<name>A0A1B1SC16_9BACT</name>
<feature type="transmembrane region" description="Helical" evidence="1">
    <location>
        <begin position="7"/>
        <end position="29"/>
    </location>
</feature>
<dbReference type="GeneID" id="65537541"/>
<dbReference type="AlphaFoldDB" id="A0A1B1SC16"/>
<evidence type="ECO:0000313" key="3">
    <source>
        <dbReference type="EMBL" id="TGY75591.1"/>
    </source>
</evidence>
<organism evidence="2 4">
    <name type="scientific">Muribaculum intestinale</name>
    <dbReference type="NCBI Taxonomy" id="1796646"/>
    <lineage>
        <taxon>Bacteria</taxon>
        <taxon>Pseudomonadati</taxon>
        <taxon>Bacteroidota</taxon>
        <taxon>Bacteroidia</taxon>
        <taxon>Bacteroidales</taxon>
        <taxon>Muribaculaceae</taxon>
        <taxon>Muribaculum</taxon>
    </lineage>
</organism>
<keyword evidence="1" id="KW-1133">Transmembrane helix</keyword>
<reference evidence="2" key="2">
    <citation type="submission" date="2017-04" db="EMBL/GenBank/DDBJ databases">
        <title>Complete Genome Sequences of Twelve Strains of a Stable Defined Moderately Diverse Mouse Microbiota 2 (sDMDMm2).</title>
        <authorList>
            <person name="Uchimura Y."/>
            <person name="Wyss M."/>
            <person name="Brugiroux S."/>
            <person name="Limenitakis J.P."/>
            <person name="Stecher B."/>
            <person name="McCoy K.D."/>
            <person name="Macpherson A.J."/>
        </authorList>
    </citation>
    <scope>NUCLEOTIDE SEQUENCE</scope>
    <source>
        <strain evidence="2">YL27</strain>
    </source>
</reference>
<proteinExistence type="predicted"/>
<sequence length="175" mass="19082">MANDITVIWLAAALFVMAISLFLLVRPYFPVAVTAYASLWFMKWSHVIHPGDWLMTSWGIAVAIVLVIDMMQPRRLARCTNGMTYIGIGAIVGMMVGMTGFSYLWMVAGAAIGVIAGGYVYARTPAGKPLGFPSAQFFQYLCAKGLPAVVTVSIIGIAVMLWIIEQHPVATIQYM</sequence>
<dbReference type="EMBL" id="SRYD01000010">
    <property type="protein sequence ID" value="TGY75591.1"/>
    <property type="molecule type" value="Genomic_DNA"/>
</dbReference>
<reference evidence="3 5" key="3">
    <citation type="submission" date="2019-04" db="EMBL/GenBank/DDBJ databases">
        <title>Microbes associate with the intestines of laboratory mice.</title>
        <authorList>
            <person name="Navarre W."/>
            <person name="Wong E."/>
            <person name="Huang K."/>
            <person name="Tropini C."/>
            <person name="Ng K."/>
            <person name="Yu B."/>
        </authorList>
    </citation>
    <scope>NUCLEOTIDE SEQUENCE [LARGE SCALE GENOMIC DNA]</scope>
    <source>
        <strain evidence="3 5">NM06_A21</strain>
    </source>
</reference>
<evidence type="ECO:0000256" key="1">
    <source>
        <dbReference type="SAM" id="Phobius"/>
    </source>
</evidence>
<gene>
    <name evidence="2" type="ORF">A4V02_11725</name>
    <name evidence="3" type="ORF">E5333_03535</name>
</gene>
<accession>A0A1B1SC16</accession>
<feature type="transmembrane region" description="Helical" evidence="1">
    <location>
        <begin position="143"/>
        <end position="164"/>
    </location>
</feature>
<feature type="transmembrane region" description="Helical" evidence="1">
    <location>
        <begin position="103"/>
        <end position="122"/>
    </location>
</feature>
<protein>
    <recommendedName>
        <fullName evidence="6">DUF456 domain-containing protein</fullName>
    </recommendedName>
</protein>
<evidence type="ECO:0008006" key="6">
    <source>
        <dbReference type="Google" id="ProtNLM"/>
    </source>
</evidence>
<evidence type="ECO:0000313" key="2">
    <source>
        <dbReference type="EMBL" id="ANU64318.1"/>
    </source>
</evidence>
<accession>A0A1Z2XGM4</accession>
<evidence type="ECO:0000313" key="5">
    <source>
        <dbReference type="Proteomes" id="UP000306630"/>
    </source>
</evidence>
<dbReference type="OrthoDB" id="1100545at2"/>
<keyword evidence="1" id="KW-0812">Transmembrane</keyword>
<feature type="transmembrane region" description="Helical" evidence="1">
    <location>
        <begin position="49"/>
        <end position="68"/>
    </location>
</feature>
<dbReference type="RefSeq" id="WP_068961600.1">
    <property type="nucleotide sequence ID" value="NZ_CAJTAP010000007.1"/>
</dbReference>
<evidence type="ECO:0000313" key="4">
    <source>
        <dbReference type="Proteomes" id="UP000186351"/>
    </source>
</evidence>
<dbReference type="Proteomes" id="UP000186351">
    <property type="component" value="Chromosome"/>
</dbReference>
<dbReference type="Proteomes" id="UP000306630">
    <property type="component" value="Unassembled WGS sequence"/>
</dbReference>
<feature type="transmembrane region" description="Helical" evidence="1">
    <location>
        <begin position="80"/>
        <end position="97"/>
    </location>
</feature>
<dbReference type="EMBL" id="CP015402">
    <property type="protein sequence ID" value="ANU64318.1"/>
    <property type="molecule type" value="Genomic_DNA"/>
</dbReference>
<keyword evidence="1" id="KW-0472">Membrane</keyword>
<reference evidence="4" key="1">
    <citation type="submission" date="2016-04" db="EMBL/GenBank/DDBJ databases">
        <title>Complete Genome Sequences of Twelve Strains of a Stable Defined Moderately Diverse Mouse Microbiota 2 (sDMDMm2).</title>
        <authorList>
            <person name="Uchimura Y."/>
            <person name="Wyss M."/>
            <person name="Brugiroux S."/>
            <person name="Limenitakis J.P."/>
            <person name="Stecher B."/>
            <person name="McCoy K.D."/>
            <person name="Macpherson A.J."/>
        </authorList>
    </citation>
    <scope>NUCLEOTIDE SEQUENCE [LARGE SCALE GENOMIC DNA]</scope>
    <source>
        <strain evidence="4">YL27</strain>
    </source>
</reference>
<dbReference type="KEGG" id="pary:A4V02_11725"/>
<dbReference type="STRING" id="1796646.A4V02_11725"/>
<keyword evidence="4" id="KW-1185">Reference proteome</keyword>